<evidence type="ECO:0000313" key="2">
    <source>
        <dbReference type="EMBL" id="ACU26423.1"/>
    </source>
</evidence>
<dbReference type="AlphaFoldDB" id="C7FPC0"/>
<accession>C7FPC0</accession>
<feature type="region of interest" description="Disordered" evidence="1">
    <location>
        <begin position="1"/>
        <end position="29"/>
    </location>
</feature>
<name>C7FPC0_9BACT</name>
<dbReference type="InterPro" id="IPR011989">
    <property type="entry name" value="ARM-like"/>
</dbReference>
<dbReference type="SUPFAM" id="SSF48371">
    <property type="entry name" value="ARM repeat"/>
    <property type="match status" value="1"/>
</dbReference>
<dbReference type="EMBL" id="GQ412707">
    <property type="protein sequence ID" value="ACU26423.1"/>
    <property type="molecule type" value="Genomic_DNA"/>
</dbReference>
<evidence type="ECO:0008006" key="3">
    <source>
        <dbReference type="Google" id="ProtNLM"/>
    </source>
</evidence>
<feature type="compositionally biased region" description="Pro residues" evidence="1">
    <location>
        <begin position="1"/>
        <end position="25"/>
    </location>
</feature>
<evidence type="ECO:0000256" key="1">
    <source>
        <dbReference type="SAM" id="MobiDB-lite"/>
    </source>
</evidence>
<sequence>MAPPPVKAPPEASPAQPPSKTPPRPTRGARVQDLSVEEFEALVVAVAVCEVGPRGISRSCEPYQAYRNALRWRGPIARPWREVDRELATRLLGHEDAAVRYTGAELMGPLLQASFDQLRPLVEATRREVHPGVVKSFVKRLGPSTYRHQEVRELMMVLGGHLDERVRIEVGNWLTSAQGRGTPGILERAMRMVREDPSERVRLRVLDDLGDSSDVRVLPFLEPYLEDAEKSPRAHASAVRALINMWSSPIPKASPSREAYQRTLTLLNATPRSEASPPWAAIGGLRWVVEPRFVAAASWFDRTALVTALEGLITDQAANEKARTASVELLIRYEEPRSRFSKLLARCLREGETQGAVVELLRAATDPKATALTPGPTRVPPPGLPIPSAPNASSPAPTP</sequence>
<dbReference type="Gene3D" id="1.25.10.10">
    <property type="entry name" value="Leucine-rich Repeat Variant"/>
    <property type="match status" value="1"/>
</dbReference>
<feature type="compositionally biased region" description="Low complexity" evidence="1">
    <location>
        <begin position="389"/>
        <end position="399"/>
    </location>
</feature>
<feature type="region of interest" description="Disordered" evidence="1">
    <location>
        <begin position="365"/>
        <end position="399"/>
    </location>
</feature>
<protein>
    <recommendedName>
        <fullName evidence="3">HEAT repeat domain-containing protein</fullName>
    </recommendedName>
</protein>
<proteinExistence type="predicted"/>
<reference evidence="2" key="1">
    <citation type="journal article" date="2009" name="Environ. Microbiol. Rep.">
        <title>Characterization of canthaxanthin biosynthesis genes from an uncultured marine bacterium.</title>
        <authorList>
            <person name="Maresca J.A."/>
            <person name="Braff J.C."/>
            <person name="Delong E.F."/>
        </authorList>
    </citation>
    <scope>NUCLEOTIDE SEQUENCE</scope>
</reference>
<feature type="compositionally biased region" description="Pro residues" evidence="1">
    <location>
        <begin position="377"/>
        <end position="388"/>
    </location>
</feature>
<organism evidence="2">
    <name type="scientific">uncultured bacterium HF186_75m_14K15</name>
    <dbReference type="NCBI Taxonomy" id="662886"/>
    <lineage>
        <taxon>Bacteria</taxon>
        <taxon>environmental samples</taxon>
    </lineage>
</organism>
<dbReference type="InterPro" id="IPR016024">
    <property type="entry name" value="ARM-type_fold"/>
</dbReference>